<dbReference type="InterPro" id="IPR001343">
    <property type="entry name" value="Hemolysn_Ca-bd"/>
</dbReference>
<dbReference type="EMBL" id="QOKV01000001">
    <property type="protein sequence ID" value="KAA0688370.1"/>
    <property type="molecule type" value="Genomic_DNA"/>
</dbReference>
<evidence type="ECO:0000313" key="4">
    <source>
        <dbReference type="Proteomes" id="UP000476837"/>
    </source>
</evidence>
<protein>
    <submittedName>
        <fullName evidence="3">Calcium-binding protein</fullName>
    </submittedName>
</protein>
<dbReference type="PROSITE" id="PS00330">
    <property type="entry name" value="HEMOLYSIN_CALCIUM"/>
    <property type="match status" value="1"/>
</dbReference>
<dbReference type="GO" id="GO:0005509">
    <property type="term" value="F:calcium ion binding"/>
    <property type="evidence" value="ECO:0007669"/>
    <property type="project" value="InterPro"/>
</dbReference>
<accession>A0A6L3B9I6</accession>
<dbReference type="PRINTS" id="PR00313">
    <property type="entry name" value="CABNDNGRPT"/>
</dbReference>
<evidence type="ECO:0000256" key="1">
    <source>
        <dbReference type="ARBA" id="ARBA00004613"/>
    </source>
</evidence>
<comment type="subcellular location">
    <subcellularLocation>
        <location evidence="1">Secreted</location>
    </subcellularLocation>
</comment>
<dbReference type="SUPFAM" id="SSF51120">
    <property type="entry name" value="beta-Roll"/>
    <property type="match status" value="1"/>
</dbReference>
<dbReference type="InterPro" id="IPR011049">
    <property type="entry name" value="Serralysin-like_metalloprot_C"/>
</dbReference>
<dbReference type="PANTHER" id="PTHR38340">
    <property type="entry name" value="S-LAYER PROTEIN"/>
    <property type="match status" value="1"/>
</dbReference>
<dbReference type="InterPro" id="IPR050557">
    <property type="entry name" value="RTX_toxin/Mannuronan_C5-epim"/>
</dbReference>
<dbReference type="Gene3D" id="2.150.10.10">
    <property type="entry name" value="Serralysin-like metalloprotease, C-terminal"/>
    <property type="match status" value="2"/>
</dbReference>
<keyword evidence="2" id="KW-0964">Secreted</keyword>
<organism evidence="3 4">
    <name type="scientific">Azospirillum brasilense</name>
    <dbReference type="NCBI Taxonomy" id="192"/>
    <lineage>
        <taxon>Bacteria</taxon>
        <taxon>Pseudomonadati</taxon>
        <taxon>Pseudomonadota</taxon>
        <taxon>Alphaproteobacteria</taxon>
        <taxon>Rhodospirillales</taxon>
        <taxon>Azospirillaceae</taxon>
        <taxon>Azospirillum</taxon>
    </lineage>
</organism>
<dbReference type="Proteomes" id="UP000476837">
    <property type="component" value="Unassembled WGS sequence"/>
</dbReference>
<comment type="caution">
    <text evidence="3">The sequence shown here is derived from an EMBL/GenBank/DDBJ whole genome shotgun (WGS) entry which is preliminary data.</text>
</comment>
<sequence length="270" mass="29245">MRVCRVNLTHSVPFVLYENLFTSHRGKKFTIIGVSNMATYYGDSGNNYIGPYSGPNIIFGGAGNDTLEGFTDHDRLDGEDGNDVLLGWFGNDSLYGGNGSDTLYGEDNNDLLSGGEGNDYLLGGNNNDTLYGNAGNDVLWGDDNDLHSGSDVLAGGTGDDTLFGGGESDFYIFTFYSDGRDYIYDSSDSYDELYINGVSNLSGLQFFRATAFGSSNDYNDLVIRRAGDTAMSEYIVVDDYWSGSAAGAGRIEYLTVNGSNYWFNDVTSSL</sequence>
<evidence type="ECO:0000256" key="2">
    <source>
        <dbReference type="ARBA" id="ARBA00022525"/>
    </source>
</evidence>
<dbReference type="AlphaFoldDB" id="A0A6L3B9I6"/>
<name>A0A6L3B9I6_AZOBR</name>
<dbReference type="GO" id="GO:0005576">
    <property type="term" value="C:extracellular region"/>
    <property type="evidence" value="ECO:0007669"/>
    <property type="project" value="UniProtKB-SubCell"/>
</dbReference>
<proteinExistence type="predicted"/>
<reference evidence="3 4" key="1">
    <citation type="submission" date="2018-07" db="EMBL/GenBank/DDBJ databases">
        <title>Genome sequence of Roseomonas fauriae ATCC 49958.</title>
        <authorList>
            <person name="Sant'Anna F.H."/>
            <person name="Baldani J.I."/>
            <person name="Zilli J.E."/>
            <person name="Reis V.M."/>
            <person name="Hartmann A."/>
            <person name="Cruz L."/>
            <person name="de Souza E.M."/>
            <person name="de Oliveira Pedrosa F."/>
            <person name="Passaglia L.M.P."/>
        </authorList>
    </citation>
    <scope>NUCLEOTIDE SEQUENCE [LARGE SCALE GENOMIC DNA]</scope>
    <source>
        <strain evidence="3 4">ATCC 49958</strain>
    </source>
</reference>
<dbReference type="Pfam" id="PF00353">
    <property type="entry name" value="HemolysinCabind"/>
    <property type="match status" value="4"/>
</dbReference>
<gene>
    <name evidence="3" type="ORF">DS837_01165</name>
</gene>
<dbReference type="PANTHER" id="PTHR38340:SF1">
    <property type="entry name" value="S-LAYER PROTEIN"/>
    <property type="match status" value="1"/>
</dbReference>
<evidence type="ECO:0000313" key="3">
    <source>
        <dbReference type="EMBL" id="KAA0688370.1"/>
    </source>
</evidence>
<dbReference type="InterPro" id="IPR018511">
    <property type="entry name" value="Hemolysin-typ_Ca-bd_CS"/>
</dbReference>